<keyword evidence="2" id="KW-1133">Transmembrane helix</keyword>
<feature type="transmembrane region" description="Helical" evidence="2">
    <location>
        <begin position="335"/>
        <end position="355"/>
    </location>
</feature>
<accession>A0A7S3R964</accession>
<evidence type="ECO:0008006" key="4">
    <source>
        <dbReference type="Google" id="ProtNLM"/>
    </source>
</evidence>
<name>A0A7S3R964_DUNTE</name>
<feature type="transmembrane region" description="Helical" evidence="2">
    <location>
        <begin position="302"/>
        <end position="329"/>
    </location>
</feature>
<evidence type="ECO:0000256" key="1">
    <source>
        <dbReference type="SAM" id="MobiDB-lite"/>
    </source>
</evidence>
<evidence type="ECO:0000313" key="3">
    <source>
        <dbReference type="EMBL" id="CAE0506340.1"/>
    </source>
</evidence>
<dbReference type="AlphaFoldDB" id="A0A7S3R964"/>
<dbReference type="EMBL" id="HBIP01035172">
    <property type="protein sequence ID" value="CAE0506340.1"/>
    <property type="molecule type" value="Transcribed_RNA"/>
</dbReference>
<reference evidence="3" key="1">
    <citation type="submission" date="2021-01" db="EMBL/GenBank/DDBJ databases">
        <authorList>
            <person name="Corre E."/>
            <person name="Pelletier E."/>
            <person name="Niang G."/>
            <person name="Scheremetjew M."/>
            <person name="Finn R."/>
            <person name="Kale V."/>
            <person name="Holt S."/>
            <person name="Cochrane G."/>
            <person name="Meng A."/>
            <person name="Brown T."/>
            <person name="Cohen L."/>
        </authorList>
    </citation>
    <scope>NUCLEOTIDE SEQUENCE</scope>
    <source>
        <strain evidence="3">CCMP1320</strain>
    </source>
</reference>
<sequence>MKPSDTYLRLRIKEIVRDDGGWAEEQGFKAFLQVLTQGGRDTCQSQTSARTVNGNRITWNEDLTLEIPEGTDGIKWQLRRDQKFRVSEQNDSSSTGAGAVSKMEDIALAAKGGGDLKLGLIDGSDEAGVLHINVQLVNKGTSDGGAGPKGTAAVQESAEEEETEGEMEKKAKLAQGDSNKRATLLKEMDRMEKASRCFPMLLELGMKPGEVGDKVEEELSALSVVNSLLTILTFSLLSAVPDALDLPENKKQKRAYGIITATALMCNMASVVLATMLKKSMNCLIEEGGVARKYILRFSSDLTEICSVTFSLGIILMLASILMFVYYRYDEVECYVMIGITGATSLAVVGIYLVPHRLMVKAIRKQFERKMSLLMGETFHDDAHHLWRRVWNDGIEGLWNGAGSKVKADDSLV</sequence>
<protein>
    <recommendedName>
        <fullName evidence="4">C2 domain-containing protein</fullName>
    </recommendedName>
</protein>
<proteinExistence type="predicted"/>
<gene>
    <name evidence="3" type="ORF">DTER00134_LOCUS21416</name>
</gene>
<keyword evidence="2" id="KW-0472">Membrane</keyword>
<feature type="region of interest" description="Disordered" evidence="1">
    <location>
        <begin position="140"/>
        <end position="178"/>
    </location>
</feature>
<organism evidence="3">
    <name type="scientific">Dunaliella tertiolecta</name>
    <name type="common">Green alga</name>
    <dbReference type="NCBI Taxonomy" id="3047"/>
    <lineage>
        <taxon>Eukaryota</taxon>
        <taxon>Viridiplantae</taxon>
        <taxon>Chlorophyta</taxon>
        <taxon>core chlorophytes</taxon>
        <taxon>Chlorophyceae</taxon>
        <taxon>CS clade</taxon>
        <taxon>Chlamydomonadales</taxon>
        <taxon>Dunaliellaceae</taxon>
        <taxon>Dunaliella</taxon>
    </lineage>
</organism>
<feature type="transmembrane region" description="Helical" evidence="2">
    <location>
        <begin position="255"/>
        <end position="277"/>
    </location>
</feature>
<keyword evidence="2" id="KW-0812">Transmembrane</keyword>
<evidence type="ECO:0000256" key="2">
    <source>
        <dbReference type="SAM" id="Phobius"/>
    </source>
</evidence>